<dbReference type="InterPro" id="IPR015943">
    <property type="entry name" value="WD40/YVTN_repeat-like_dom_sf"/>
</dbReference>
<evidence type="ECO:0000313" key="1">
    <source>
        <dbReference type="EMBL" id="VUS51035.1"/>
    </source>
</evidence>
<reference evidence="1 2" key="1">
    <citation type="submission" date="2019-07" db="EMBL/GenBank/DDBJ databases">
        <authorList>
            <person name="Brisse S."/>
            <person name="Rodrigues C."/>
            <person name="Thorpe H."/>
        </authorList>
    </citation>
    <scope>NUCLEOTIDE SEQUENCE [LARGE SCALE GENOMIC DNA]</scope>
    <source>
        <strain evidence="1">SB6408</strain>
    </source>
</reference>
<dbReference type="EMBL" id="CABGHF010000007">
    <property type="protein sequence ID" value="VUS51035.1"/>
    <property type="molecule type" value="Genomic_DNA"/>
</dbReference>
<accession>A0A564J2I7</accession>
<dbReference type="Proteomes" id="UP000318370">
    <property type="component" value="Unassembled WGS sequence"/>
</dbReference>
<dbReference type="SUPFAM" id="SSF50939">
    <property type="entry name" value="Sialidases"/>
    <property type="match status" value="1"/>
</dbReference>
<name>A0A564J2I7_9ENTR</name>
<organism evidence="1 2">
    <name type="scientific">Klebsiella spallanzanii</name>
    <dbReference type="NCBI Taxonomy" id="2587528"/>
    <lineage>
        <taxon>Bacteria</taxon>
        <taxon>Pseudomonadati</taxon>
        <taxon>Pseudomonadota</taxon>
        <taxon>Gammaproteobacteria</taxon>
        <taxon>Enterobacterales</taxon>
        <taxon>Enterobacteriaceae</taxon>
        <taxon>Klebsiella/Raoultella group</taxon>
        <taxon>Klebsiella</taxon>
    </lineage>
</organism>
<sequence>MFSTIKRRLLFLAIVTLAAFLWSAMFSFNLFLPNISWHQHQMSGEEKEVEDPIISSFTNGALFISHEQLFTVKRYELDKQQRRVIHHYNPPLERITPLMPQLLNVRLVAKEQLERDIKGRYNRFTSADRGDDRFNIPLTSIMHLDRQGQLQASALWLGDIDAPVCTLQGECYLIADGPFHANKSVWYSPDGGINWQQLTQWRFPEPDMPSRFYSQKLVSAEAGKLWLADQYTLSVSEDQGQSWQIAADIRPLLKRNTIQWDNSAEQSARLSQLRWYIDNHQRLLADVTVSLPEGRGERRFLYNVVSSQQEQILAPNIRDIARSPQGQIFLSSRISASRFGLYRLEENGTSQLVLEHIDRLGKIYAGLNLLAVEKDIGDRTHLYLSRDGDKNWQRYKLPGKNGVFDGAGDRFIRFPEYYRTLNYQIGTFE</sequence>
<proteinExistence type="predicted"/>
<dbReference type="InterPro" id="IPR036278">
    <property type="entry name" value="Sialidase_sf"/>
</dbReference>
<evidence type="ECO:0000313" key="2">
    <source>
        <dbReference type="Proteomes" id="UP000318370"/>
    </source>
</evidence>
<dbReference type="RefSeq" id="WP_142462345.1">
    <property type="nucleotide sequence ID" value="NZ_CABGHF010000007.1"/>
</dbReference>
<gene>
    <name evidence="1" type="ORF">SB6408_04299</name>
</gene>
<dbReference type="CDD" id="cd15482">
    <property type="entry name" value="Sialidase_non-viral"/>
    <property type="match status" value="1"/>
</dbReference>
<dbReference type="AlphaFoldDB" id="A0A564J2I7"/>
<protein>
    <recommendedName>
        <fullName evidence="3">Exo-alpha-sialidase</fullName>
    </recommendedName>
</protein>
<dbReference type="Gene3D" id="2.130.10.10">
    <property type="entry name" value="YVTN repeat-like/Quinoprotein amine dehydrogenase"/>
    <property type="match status" value="1"/>
</dbReference>
<evidence type="ECO:0008006" key="3">
    <source>
        <dbReference type="Google" id="ProtNLM"/>
    </source>
</evidence>